<evidence type="ECO:0000313" key="1">
    <source>
        <dbReference type="EMBL" id="ESW39082.1"/>
    </source>
</evidence>
<protein>
    <submittedName>
        <fullName evidence="1">Uncharacterized protein</fullName>
    </submittedName>
</protein>
<organism evidence="1 2">
    <name type="scientific">Pseudomonas taiwanensis SJ9</name>
    <dbReference type="NCBI Taxonomy" id="1388762"/>
    <lineage>
        <taxon>Bacteria</taxon>
        <taxon>Pseudomonadati</taxon>
        <taxon>Pseudomonadota</taxon>
        <taxon>Gammaproteobacteria</taxon>
        <taxon>Pseudomonadales</taxon>
        <taxon>Pseudomonadaceae</taxon>
        <taxon>Pseudomonas</taxon>
    </lineage>
</organism>
<dbReference type="AlphaFoldDB" id="V7D9Q3"/>
<comment type="caution">
    <text evidence="1">The sequence shown here is derived from an EMBL/GenBank/DDBJ whole genome shotgun (WGS) entry which is preliminary data.</text>
</comment>
<name>V7D9Q3_9PSED</name>
<dbReference type="Proteomes" id="UP000018511">
    <property type="component" value="Unassembled WGS sequence"/>
</dbReference>
<dbReference type="EMBL" id="AXUP01000174">
    <property type="protein sequence ID" value="ESW39082.1"/>
    <property type="molecule type" value="Genomic_DNA"/>
</dbReference>
<sequence>MTHDFDVLCLGYHPRSGIVDQITELDDSIERLASIADELEQQVAPCPAPRLRLIAWVTDWVGSPSRLTELEQGLPSVPQSLVSAYKAWIKASGLR</sequence>
<evidence type="ECO:0000313" key="2">
    <source>
        <dbReference type="Proteomes" id="UP000018511"/>
    </source>
</evidence>
<accession>V7D9Q3</accession>
<proteinExistence type="predicted"/>
<reference evidence="1 2" key="1">
    <citation type="submission" date="2013-10" db="EMBL/GenBank/DDBJ databases">
        <title>Whole Genome Shotgun Sequence of Pseudomonas taiwanensis SJ9.</title>
        <authorList>
            <person name="Hong S.-J."/>
            <person name="Shin J.-H."/>
        </authorList>
    </citation>
    <scope>NUCLEOTIDE SEQUENCE [LARGE SCALE GENOMIC DNA]</scope>
    <source>
        <strain evidence="1 2">SJ9</strain>
    </source>
</reference>
<gene>
    <name evidence="1" type="ORF">O164_14180</name>
</gene>